<name>A0A2S5TFB9_9GAMM</name>
<feature type="signal peptide" evidence="2">
    <location>
        <begin position="1"/>
        <end position="22"/>
    </location>
</feature>
<protein>
    <submittedName>
        <fullName evidence="3">Uncharacterized protein</fullName>
    </submittedName>
</protein>
<feature type="chain" id="PRO_5015473557" evidence="2">
    <location>
        <begin position="23"/>
        <end position="112"/>
    </location>
</feature>
<dbReference type="AlphaFoldDB" id="A0A2S5TFB9"/>
<dbReference type="Proteomes" id="UP000238220">
    <property type="component" value="Unassembled WGS sequence"/>
</dbReference>
<dbReference type="OrthoDB" id="9908083at2"/>
<dbReference type="EMBL" id="PSNW01000006">
    <property type="protein sequence ID" value="PPE73676.1"/>
    <property type="molecule type" value="Genomic_DNA"/>
</dbReference>
<organism evidence="3 4">
    <name type="scientific">Solimonas fluminis</name>
    <dbReference type="NCBI Taxonomy" id="2086571"/>
    <lineage>
        <taxon>Bacteria</taxon>
        <taxon>Pseudomonadati</taxon>
        <taxon>Pseudomonadota</taxon>
        <taxon>Gammaproteobacteria</taxon>
        <taxon>Nevskiales</taxon>
        <taxon>Nevskiaceae</taxon>
        <taxon>Solimonas</taxon>
    </lineage>
</organism>
<sequence length="112" mass="12567">MSQRLFTPLACLLLALPLLAMAGKKPEKAELACIDGEKPAEPFSEHDKWGMERYESELARYKRDHERYLRCLDRKEKASPDSLGRKLDDAMAHPGQMPPAPPSAEAPAEPPR</sequence>
<evidence type="ECO:0000256" key="2">
    <source>
        <dbReference type="SAM" id="SignalP"/>
    </source>
</evidence>
<reference evidence="3 4" key="1">
    <citation type="submission" date="2018-02" db="EMBL/GenBank/DDBJ databases">
        <title>Genome sequencing of Solimonas sp. HR-BB.</title>
        <authorList>
            <person name="Lee Y."/>
            <person name="Jeon C.O."/>
        </authorList>
    </citation>
    <scope>NUCLEOTIDE SEQUENCE [LARGE SCALE GENOMIC DNA]</scope>
    <source>
        <strain evidence="3 4">HR-BB</strain>
    </source>
</reference>
<feature type="region of interest" description="Disordered" evidence="1">
    <location>
        <begin position="73"/>
        <end position="112"/>
    </location>
</feature>
<accession>A0A2S5TFB9</accession>
<keyword evidence="4" id="KW-1185">Reference proteome</keyword>
<evidence type="ECO:0000313" key="4">
    <source>
        <dbReference type="Proteomes" id="UP000238220"/>
    </source>
</evidence>
<evidence type="ECO:0000256" key="1">
    <source>
        <dbReference type="SAM" id="MobiDB-lite"/>
    </source>
</evidence>
<comment type="caution">
    <text evidence="3">The sequence shown here is derived from an EMBL/GenBank/DDBJ whole genome shotgun (WGS) entry which is preliminary data.</text>
</comment>
<proteinExistence type="predicted"/>
<keyword evidence="2" id="KW-0732">Signal</keyword>
<gene>
    <name evidence="3" type="ORF">C3942_12845</name>
</gene>
<feature type="compositionally biased region" description="Pro residues" evidence="1">
    <location>
        <begin position="96"/>
        <end position="112"/>
    </location>
</feature>
<feature type="compositionally biased region" description="Basic and acidic residues" evidence="1">
    <location>
        <begin position="73"/>
        <end position="91"/>
    </location>
</feature>
<dbReference type="RefSeq" id="WP_104230737.1">
    <property type="nucleotide sequence ID" value="NZ_PSNW01000006.1"/>
</dbReference>
<evidence type="ECO:0000313" key="3">
    <source>
        <dbReference type="EMBL" id="PPE73676.1"/>
    </source>
</evidence>